<dbReference type="Gene3D" id="3.10.28.20">
    <property type="entry name" value="Acetamidase/Formamidase-like domains"/>
    <property type="match status" value="1"/>
</dbReference>
<comment type="caution">
    <text evidence="1">The sequence shown here is derived from an EMBL/GenBank/DDBJ whole genome shotgun (WGS) entry which is preliminary data.</text>
</comment>
<dbReference type="EMBL" id="BAABJZ010000099">
    <property type="protein sequence ID" value="GAA4897971.1"/>
    <property type="molecule type" value="Genomic_DNA"/>
</dbReference>
<accession>A0ABP9FE74</accession>
<name>A0ABP9FE74_9GAMM</name>
<evidence type="ECO:0000313" key="2">
    <source>
        <dbReference type="Proteomes" id="UP001499988"/>
    </source>
</evidence>
<dbReference type="Proteomes" id="UP001499988">
    <property type="component" value="Unassembled WGS sequence"/>
</dbReference>
<keyword evidence="2" id="KW-1185">Reference proteome</keyword>
<organism evidence="1 2">
    <name type="scientific">Ferrimonas pelagia</name>
    <dbReference type="NCBI Taxonomy" id="1177826"/>
    <lineage>
        <taxon>Bacteria</taxon>
        <taxon>Pseudomonadati</taxon>
        <taxon>Pseudomonadota</taxon>
        <taxon>Gammaproteobacteria</taxon>
        <taxon>Alteromonadales</taxon>
        <taxon>Ferrimonadaceae</taxon>
        <taxon>Ferrimonas</taxon>
    </lineage>
</organism>
<proteinExistence type="predicted"/>
<reference evidence="2" key="1">
    <citation type="journal article" date="2019" name="Int. J. Syst. Evol. Microbiol.">
        <title>The Global Catalogue of Microorganisms (GCM) 10K type strain sequencing project: providing services to taxonomists for standard genome sequencing and annotation.</title>
        <authorList>
            <consortium name="The Broad Institute Genomics Platform"/>
            <consortium name="The Broad Institute Genome Sequencing Center for Infectious Disease"/>
            <person name="Wu L."/>
            <person name="Ma J."/>
        </authorList>
    </citation>
    <scope>NUCLEOTIDE SEQUENCE [LARGE SCALE GENOMIC DNA]</scope>
    <source>
        <strain evidence="2">JCM 18401</strain>
    </source>
</reference>
<evidence type="ECO:0000313" key="1">
    <source>
        <dbReference type="EMBL" id="GAA4897971.1"/>
    </source>
</evidence>
<protein>
    <submittedName>
        <fullName evidence="1">Uncharacterized protein</fullName>
    </submittedName>
</protein>
<sequence>MHGTGQGHTPQRANSQALKAIASQLKITISAQSESRINIYNGQLSERHQQIIKTKVPPLPIEGYTEVKTINQGGVYYAHLKITRDRLARGLTNELQRLDTKIANLRSLPDSDLSLLAILVQHHQSLLQASQLIDVIELLGYQTPSVDNIDWATNELPKRLREASVALIISGASEDFHLSLQNWITDAGLAINSDSSLATIHIEIKPHDTRYLFSQHHRKVDANLKVYDANDLILTEAISKTGVSSLNGELAKVSAELQLLKQLQEHDVWHLLTSSM</sequence>
<gene>
    <name evidence="1" type="ORF">GCM10023333_34150</name>
</gene>